<dbReference type="GO" id="GO:0043171">
    <property type="term" value="P:peptide catabolic process"/>
    <property type="evidence" value="ECO:0007669"/>
    <property type="project" value="TreeGrafter"/>
</dbReference>
<dbReference type="GO" id="GO:0046872">
    <property type="term" value="F:metal ion binding"/>
    <property type="evidence" value="ECO:0007669"/>
    <property type="project" value="UniProtKB-KW"/>
</dbReference>
<evidence type="ECO:0000313" key="20">
    <source>
        <dbReference type="Proteomes" id="UP000002358"/>
    </source>
</evidence>
<evidence type="ECO:0000256" key="8">
    <source>
        <dbReference type="ARBA" id="ARBA00052248"/>
    </source>
</evidence>
<evidence type="ECO:0000259" key="17">
    <source>
        <dbReference type="Pfam" id="PF16187"/>
    </source>
</evidence>
<evidence type="ECO:0000313" key="19">
    <source>
        <dbReference type="EnsemblMetazoa" id="XP_001603463"/>
    </source>
</evidence>
<feature type="domain" description="Peptidase M16 N-terminal" evidence="15">
    <location>
        <begin position="66"/>
        <end position="203"/>
    </location>
</feature>
<dbReference type="InterPro" id="IPR007863">
    <property type="entry name" value="Peptidase_M16_C"/>
</dbReference>
<dbReference type="CTD" id="3416"/>
<evidence type="ECO:0000256" key="12">
    <source>
        <dbReference type="ARBA" id="ARBA00080349"/>
    </source>
</evidence>
<evidence type="ECO:0000256" key="5">
    <source>
        <dbReference type="ARBA" id="ARBA00022801"/>
    </source>
</evidence>
<dbReference type="Pfam" id="PF16187">
    <property type="entry name" value="Peptidase_M16_M"/>
    <property type="match status" value="1"/>
</dbReference>
<dbReference type="InterPro" id="IPR011765">
    <property type="entry name" value="Pept_M16_N"/>
</dbReference>
<feature type="region of interest" description="Disordered" evidence="14">
    <location>
        <begin position="957"/>
        <end position="983"/>
    </location>
</feature>
<dbReference type="GO" id="GO:0051603">
    <property type="term" value="P:proteolysis involved in protein catabolic process"/>
    <property type="evidence" value="ECO:0007669"/>
    <property type="project" value="TreeGrafter"/>
</dbReference>
<keyword evidence="5" id="KW-0378">Hydrolase</keyword>
<sequence length="1020" mass="117922">MYKRLLRVRLVFVPIHSFVFARHKSTEIMSPITKHQSKEPTRYNNIVKSPNDKRDYRGLILHNKLKVLLISDPMTDKSAASLDVNVGYLSDPKELPGLAHFCEHMLFLGTTKYPEVNDYNQYLSQNGGASNAATYLDHTNYYFDVNPDKLEGALDRFSQFFVSPLFTESATEKEITAVHLEHEKNIANDTWRMDQLDKSSADPSHAYSKFGTGSKDTLEVIPKQKNIDVRQELLNFHNTWYSANIMALSVLGKESLDDLEKMIVDMFSDIDNKNVEVPKWPAHPFTDEHFKTKWFIVPIKDIRNLNITFPIPDMQEHFRAAPVHYWSHLLGHEGKGSLLSTLKEKGWCNSLVSGKRSSARGFDFFSVYVDLTEEGILHVDDIVTMTFQYINMLKNEGPVEWIFEEYSDIAKMNFRFKEKASPRSYVNVTVQSLQDYPIEEVLSASRLFTQWRPDLINELNNYLVPEKIRVQVVAKAYEANADSVEPWYGTKYKKEKIPEDLIQRWNNAGTDEAFQLPEKNEFIPTKFDIKSIEKAEKFPTIIEDNPFIRTWFKQDDEFLLPKATMTFDFVSPLTYIDPISSNMTYMFVQLFRDSLNEYAYSADLAGLKWELSHSKYGLSLIIAGYDHKLVVLLNKILDRMVNFTIDDKRFAILKENYIRGLKNFEAEQPYQHAAYYLAALMSEQVWVKNELLNACSMLTADRVRQFIPLLMSKMHIECLIHGNITKAEALKTVKNVESKLISSVKDLTPLLPKQLVLYRELELPNGCHYLYEVDNKHHKSSCTQIYYQSGMQSTESNMLLELFTQIISEPCFNILRTKEQLGYIVFSGIRRTNGVQGLRIIVQSNKHPQFVEERIDAFMESMKDYITNMSDEEFNRHKESLATQRLEKPKMLTSQSGIYWNEISMQQYNFDRANVEVAYLKTISRSQIIDFYKDVVHSESPQRHKLSIHVVSTAEGGAAAEDVTSSTPSAEETKKTLEQAEQQPARIQDILQFKTSHPLYPLVKPFNNVPRKGTQQQSKL</sequence>
<evidence type="ECO:0000256" key="3">
    <source>
        <dbReference type="ARBA" id="ARBA00022670"/>
    </source>
</evidence>
<dbReference type="Proteomes" id="UP000002358">
    <property type="component" value="Chromosome 1"/>
</dbReference>
<feature type="domain" description="Peptidase M16 C-terminal" evidence="16">
    <location>
        <begin position="230"/>
        <end position="406"/>
    </location>
</feature>
<dbReference type="GeneID" id="100114345"/>
<dbReference type="PANTHER" id="PTHR43690:SF18">
    <property type="entry name" value="INSULIN-DEGRADING ENZYME-RELATED"/>
    <property type="match status" value="1"/>
</dbReference>
<dbReference type="FunFam" id="3.30.830.10:FF:000030">
    <property type="entry name" value="Insulin-degrading enzyme"/>
    <property type="match status" value="1"/>
</dbReference>
<feature type="domain" description="Coenzyme PQQ synthesis protein F-like C-terminal lobe" evidence="18">
    <location>
        <begin position="802"/>
        <end position="900"/>
    </location>
</feature>
<dbReference type="InterPro" id="IPR001431">
    <property type="entry name" value="Pept_M16_Zn_BS"/>
</dbReference>
<dbReference type="FunFam" id="3.30.830.10:FF:000005">
    <property type="entry name" value="nardilysin isoform X1"/>
    <property type="match status" value="1"/>
</dbReference>
<dbReference type="SUPFAM" id="SSF63411">
    <property type="entry name" value="LuxS/MPP-like metallohydrolase"/>
    <property type="match status" value="4"/>
</dbReference>
<reference evidence="19" key="1">
    <citation type="submission" date="2021-01" db="UniProtKB">
        <authorList>
            <consortium name="EnsemblMetazoa"/>
        </authorList>
    </citation>
    <scope>IDENTIFICATION</scope>
</reference>
<dbReference type="FunFam" id="3.30.830.10:FF:000004">
    <property type="entry name" value="Putative insulin-degrading enzyme"/>
    <property type="match status" value="1"/>
</dbReference>
<dbReference type="InterPro" id="IPR054734">
    <property type="entry name" value="PqqF-like_C_4"/>
</dbReference>
<dbReference type="GO" id="GO:0005829">
    <property type="term" value="C:cytosol"/>
    <property type="evidence" value="ECO:0007669"/>
    <property type="project" value="TreeGrafter"/>
</dbReference>
<dbReference type="RefSeq" id="XP_001603463.2">
    <property type="nucleotide sequence ID" value="XM_001603413.6"/>
</dbReference>
<comment type="similarity">
    <text evidence="2 13">Belongs to the peptidase M16 family.</text>
</comment>
<evidence type="ECO:0000259" key="18">
    <source>
        <dbReference type="Pfam" id="PF22456"/>
    </source>
</evidence>
<dbReference type="FunCoup" id="A0A7M7LJA6">
    <property type="interactions" value="1704"/>
</dbReference>
<evidence type="ECO:0000256" key="6">
    <source>
        <dbReference type="ARBA" id="ARBA00022833"/>
    </source>
</evidence>
<evidence type="ECO:0000256" key="13">
    <source>
        <dbReference type="RuleBase" id="RU004447"/>
    </source>
</evidence>
<dbReference type="InterPro" id="IPR050626">
    <property type="entry name" value="Peptidase_M16"/>
</dbReference>
<dbReference type="InterPro" id="IPR011249">
    <property type="entry name" value="Metalloenz_LuxS/M16"/>
</dbReference>
<dbReference type="SMR" id="A0A7M7LJA6"/>
<dbReference type="RefSeq" id="XP_032453851.1">
    <property type="nucleotide sequence ID" value="XM_032597960.1"/>
</dbReference>
<comment type="catalytic activity">
    <reaction evidence="8">
        <text>Degradation of insulin, glucagon and other polypeptides. No action on proteins.</text>
        <dbReference type="EC" id="3.4.24.56"/>
    </reaction>
</comment>
<evidence type="ECO:0000256" key="9">
    <source>
        <dbReference type="ARBA" id="ARBA00066874"/>
    </source>
</evidence>
<keyword evidence="20" id="KW-1185">Reference proteome</keyword>
<dbReference type="Gene3D" id="3.30.830.10">
    <property type="entry name" value="Metalloenzyme, LuxS/M16 peptidase-like"/>
    <property type="match status" value="4"/>
</dbReference>
<keyword evidence="3" id="KW-0645">Protease</keyword>
<evidence type="ECO:0000256" key="2">
    <source>
        <dbReference type="ARBA" id="ARBA00007261"/>
    </source>
</evidence>
<dbReference type="Pfam" id="PF05193">
    <property type="entry name" value="Peptidase_M16_C"/>
    <property type="match status" value="1"/>
</dbReference>
<evidence type="ECO:0000259" key="16">
    <source>
        <dbReference type="Pfam" id="PF05193"/>
    </source>
</evidence>
<feature type="domain" description="Peptidase M16 middle/third" evidence="17">
    <location>
        <begin position="414"/>
        <end position="694"/>
    </location>
</feature>
<keyword evidence="4" id="KW-0479">Metal-binding</keyword>
<dbReference type="EnsemblMetazoa" id="XM_001603413">
    <property type="protein sequence ID" value="XP_001603463"/>
    <property type="gene ID" value="LOC100114345"/>
</dbReference>
<evidence type="ECO:0000256" key="14">
    <source>
        <dbReference type="SAM" id="MobiDB-lite"/>
    </source>
</evidence>
<dbReference type="PANTHER" id="PTHR43690">
    <property type="entry name" value="NARDILYSIN"/>
    <property type="match status" value="1"/>
</dbReference>
<evidence type="ECO:0000256" key="4">
    <source>
        <dbReference type="ARBA" id="ARBA00022723"/>
    </source>
</evidence>
<dbReference type="InParanoid" id="A0A7M7LJA6"/>
<dbReference type="OrthoDB" id="952271at2759"/>
<dbReference type="EC" id="3.4.24.56" evidence="9"/>
<organism evidence="19 20">
    <name type="scientific">Nasonia vitripennis</name>
    <name type="common">Parasitic wasp</name>
    <dbReference type="NCBI Taxonomy" id="7425"/>
    <lineage>
        <taxon>Eukaryota</taxon>
        <taxon>Metazoa</taxon>
        <taxon>Ecdysozoa</taxon>
        <taxon>Arthropoda</taxon>
        <taxon>Hexapoda</taxon>
        <taxon>Insecta</taxon>
        <taxon>Pterygota</taxon>
        <taxon>Neoptera</taxon>
        <taxon>Endopterygota</taxon>
        <taxon>Hymenoptera</taxon>
        <taxon>Apocrita</taxon>
        <taxon>Proctotrupomorpha</taxon>
        <taxon>Chalcidoidea</taxon>
        <taxon>Pteromalidae</taxon>
        <taxon>Pteromalinae</taxon>
        <taxon>Nasonia</taxon>
    </lineage>
</organism>
<dbReference type="GO" id="GO:0005739">
    <property type="term" value="C:mitochondrion"/>
    <property type="evidence" value="ECO:0007669"/>
    <property type="project" value="TreeGrafter"/>
</dbReference>
<accession>A0A7M7LJA6</accession>
<dbReference type="PROSITE" id="PS00143">
    <property type="entry name" value="INSULINASE"/>
    <property type="match status" value="1"/>
</dbReference>
<name>A0A7M7LJA6_NASVI</name>
<evidence type="ECO:0000256" key="1">
    <source>
        <dbReference type="ARBA" id="ARBA00001947"/>
    </source>
</evidence>
<dbReference type="FunFam" id="3.30.830.10:FF:000003">
    <property type="entry name" value="Insulin-degrading enzyme"/>
    <property type="match status" value="1"/>
</dbReference>
<evidence type="ECO:0000256" key="7">
    <source>
        <dbReference type="ARBA" id="ARBA00023049"/>
    </source>
</evidence>
<dbReference type="Pfam" id="PF00675">
    <property type="entry name" value="Peptidase_M16"/>
    <property type="match status" value="1"/>
</dbReference>
<evidence type="ECO:0000259" key="15">
    <source>
        <dbReference type="Pfam" id="PF00675"/>
    </source>
</evidence>
<dbReference type="InterPro" id="IPR032632">
    <property type="entry name" value="Peptidase_M16_M"/>
</dbReference>
<keyword evidence="6" id="KW-0862">Zinc</keyword>
<evidence type="ECO:0000256" key="10">
    <source>
        <dbReference type="ARBA" id="ARBA00070422"/>
    </source>
</evidence>
<evidence type="ECO:0000256" key="11">
    <source>
        <dbReference type="ARBA" id="ARBA00074992"/>
    </source>
</evidence>
<feature type="region of interest" description="Disordered" evidence="14">
    <location>
        <begin position="1001"/>
        <end position="1020"/>
    </location>
</feature>
<dbReference type="KEGG" id="nvi:100114345"/>
<proteinExistence type="inferred from homology"/>
<dbReference type="GO" id="GO:0004222">
    <property type="term" value="F:metalloendopeptidase activity"/>
    <property type="evidence" value="ECO:0007669"/>
    <property type="project" value="UniProtKB-EC"/>
</dbReference>
<comment type="cofactor">
    <cofactor evidence="1">
        <name>Zn(2+)</name>
        <dbReference type="ChEBI" id="CHEBI:29105"/>
    </cofactor>
</comment>
<keyword evidence="7" id="KW-0482">Metalloprotease</keyword>
<dbReference type="EnsemblMetazoa" id="XM_032597960">
    <property type="protein sequence ID" value="XP_032453851"/>
    <property type="gene ID" value="LOC100114345"/>
</dbReference>
<protein>
    <recommendedName>
        <fullName evidence="10">Insulin-degrading enzyme</fullName>
        <ecNumber evidence="9">3.4.24.56</ecNumber>
    </recommendedName>
    <alternativeName>
        <fullName evidence="12">Insulin protease</fullName>
    </alternativeName>
    <alternativeName>
        <fullName evidence="11">Insulysin</fullName>
    </alternativeName>
</protein>
<dbReference type="Pfam" id="PF22456">
    <property type="entry name" value="PqqF-like_C_4"/>
    <property type="match status" value="1"/>
</dbReference>
<dbReference type="AlphaFoldDB" id="A0A7M7LJA6"/>